<proteinExistence type="predicted"/>
<evidence type="ECO:0000256" key="1">
    <source>
        <dbReference type="SAM" id="MobiDB-lite"/>
    </source>
</evidence>
<feature type="compositionally biased region" description="Polar residues" evidence="1">
    <location>
        <begin position="19"/>
        <end position="30"/>
    </location>
</feature>
<protein>
    <submittedName>
        <fullName evidence="2">Uncharacterized protein</fullName>
    </submittedName>
</protein>
<reference evidence="2" key="1">
    <citation type="submission" date="2014-09" db="EMBL/GenBank/DDBJ databases">
        <authorList>
            <person name="Magalhaes I.L.F."/>
            <person name="Oliveira U."/>
            <person name="Santos F.R."/>
            <person name="Vidigal T.H.D.A."/>
            <person name="Brescovit A.D."/>
            <person name="Santos A.J."/>
        </authorList>
    </citation>
    <scope>NUCLEOTIDE SEQUENCE</scope>
    <source>
        <tissue evidence="2">Shoot tissue taken approximately 20 cm above the soil surface</tissue>
    </source>
</reference>
<feature type="region of interest" description="Disordered" evidence="1">
    <location>
        <begin position="1"/>
        <end position="30"/>
    </location>
</feature>
<dbReference type="EMBL" id="GBRH01181538">
    <property type="protein sequence ID" value="JAE16358.1"/>
    <property type="molecule type" value="Transcribed_RNA"/>
</dbReference>
<dbReference type="AlphaFoldDB" id="A0A0A9G6P1"/>
<organism evidence="2">
    <name type="scientific">Arundo donax</name>
    <name type="common">Giant reed</name>
    <name type="synonym">Donax arundinaceus</name>
    <dbReference type="NCBI Taxonomy" id="35708"/>
    <lineage>
        <taxon>Eukaryota</taxon>
        <taxon>Viridiplantae</taxon>
        <taxon>Streptophyta</taxon>
        <taxon>Embryophyta</taxon>
        <taxon>Tracheophyta</taxon>
        <taxon>Spermatophyta</taxon>
        <taxon>Magnoliopsida</taxon>
        <taxon>Liliopsida</taxon>
        <taxon>Poales</taxon>
        <taxon>Poaceae</taxon>
        <taxon>PACMAD clade</taxon>
        <taxon>Arundinoideae</taxon>
        <taxon>Arundineae</taxon>
        <taxon>Arundo</taxon>
    </lineage>
</organism>
<sequence>MSAFVPAQGNTDKADSSPKMFTSGSNTTRR</sequence>
<reference evidence="2" key="2">
    <citation type="journal article" date="2015" name="Data Brief">
        <title>Shoot transcriptome of the giant reed, Arundo donax.</title>
        <authorList>
            <person name="Barrero R.A."/>
            <person name="Guerrero F.D."/>
            <person name="Moolhuijzen P."/>
            <person name="Goolsby J.A."/>
            <person name="Tidwell J."/>
            <person name="Bellgard S.E."/>
            <person name="Bellgard M.I."/>
        </authorList>
    </citation>
    <scope>NUCLEOTIDE SEQUENCE</scope>
    <source>
        <tissue evidence="2">Shoot tissue taken approximately 20 cm above the soil surface</tissue>
    </source>
</reference>
<evidence type="ECO:0000313" key="2">
    <source>
        <dbReference type="EMBL" id="JAE16358.1"/>
    </source>
</evidence>
<name>A0A0A9G6P1_ARUDO</name>
<accession>A0A0A9G6P1</accession>